<gene>
    <name evidence="1" type="ORF">NBR_LOCUS7383</name>
</gene>
<dbReference type="InterPro" id="IPR035127">
    <property type="entry name" value="SL4P"/>
</dbReference>
<dbReference type="Proteomes" id="UP000271162">
    <property type="component" value="Unassembled WGS sequence"/>
</dbReference>
<accession>A0A0N4XWT4</accession>
<dbReference type="Pfam" id="PF17618">
    <property type="entry name" value="SL4P"/>
    <property type="match status" value="1"/>
</dbReference>
<sequence length="88" mass="10241">MPDSSFSSSLETKTVTFKLYLKETARITITYKDEDDLFEQFKKTVEDYGAALHYTYRVDDDWDLATMRNSKIVQQSCAKPVQVLHLHS</sequence>
<evidence type="ECO:0000313" key="1">
    <source>
        <dbReference type="EMBL" id="VDL70972.1"/>
    </source>
</evidence>
<protein>
    <submittedName>
        <fullName evidence="3">PB1 domain-containing protein</fullName>
    </submittedName>
</protein>
<dbReference type="AlphaFoldDB" id="A0A0N4XWT4"/>
<organism evidence="3">
    <name type="scientific">Nippostrongylus brasiliensis</name>
    <name type="common">Rat hookworm</name>
    <dbReference type="NCBI Taxonomy" id="27835"/>
    <lineage>
        <taxon>Eukaryota</taxon>
        <taxon>Metazoa</taxon>
        <taxon>Ecdysozoa</taxon>
        <taxon>Nematoda</taxon>
        <taxon>Chromadorea</taxon>
        <taxon>Rhabditida</taxon>
        <taxon>Rhabditina</taxon>
        <taxon>Rhabditomorpha</taxon>
        <taxon>Strongyloidea</taxon>
        <taxon>Heligmosomidae</taxon>
        <taxon>Nippostrongylus</taxon>
    </lineage>
</organism>
<evidence type="ECO:0000313" key="2">
    <source>
        <dbReference type="Proteomes" id="UP000271162"/>
    </source>
</evidence>
<proteinExistence type="predicted"/>
<reference evidence="1 2" key="2">
    <citation type="submission" date="2018-11" db="EMBL/GenBank/DDBJ databases">
        <authorList>
            <consortium name="Pathogen Informatics"/>
        </authorList>
    </citation>
    <scope>NUCLEOTIDE SEQUENCE [LARGE SCALE GENOMIC DNA]</scope>
</reference>
<reference evidence="3" key="1">
    <citation type="submission" date="2017-02" db="UniProtKB">
        <authorList>
            <consortium name="WormBaseParasite"/>
        </authorList>
    </citation>
    <scope>IDENTIFICATION</scope>
</reference>
<evidence type="ECO:0000313" key="3">
    <source>
        <dbReference type="WBParaSite" id="NBR_0000738201-mRNA-1"/>
    </source>
</evidence>
<dbReference type="EMBL" id="UYSL01019885">
    <property type="protein sequence ID" value="VDL70972.1"/>
    <property type="molecule type" value="Genomic_DNA"/>
</dbReference>
<name>A0A0N4XWT4_NIPBR</name>
<keyword evidence="2" id="KW-1185">Reference proteome</keyword>
<dbReference type="WBParaSite" id="NBR_0000738201-mRNA-1">
    <property type="protein sequence ID" value="NBR_0000738201-mRNA-1"/>
    <property type="gene ID" value="NBR_0000738201"/>
</dbReference>